<proteinExistence type="predicted"/>
<evidence type="ECO:0000256" key="3">
    <source>
        <dbReference type="PROSITE-ProRule" id="PRU00023"/>
    </source>
</evidence>
<accession>A0A0G4I1G8</accession>
<evidence type="ECO:0000256" key="1">
    <source>
        <dbReference type="ARBA" id="ARBA00022737"/>
    </source>
</evidence>
<feature type="compositionally biased region" description="Basic and acidic residues" evidence="5">
    <location>
        <begin position="18"/>
        <end position="61"/>
    </location>
</feature>
<feature type="domain" description="Protein kinase" evidence="6">
    <location>
        <begin position="894"/>
        <end position="1134"/>
    </location>
</feature>
<protein>
    <recommendedName>
        <fullName evidence="6">Protein kinase domain-containing protein</fullName>
    </recommendedName>
</protein>
<dbReference type="EMBL" id="CDMZ01004739">
    <property type="protein sequence ID" value="CEM50734.1"/>
    <property type="molecule type" value="Genomic_DNA"/>
</dbReference>
<sequence length="1388" mass="152811">MSGRKRGLPEENFVPQDGGRETGDQDIVRGSQEDGAKKQRREEPVEEKENVNRQNGERKEAQSGMQPSARGPNCACFSPDEEKRLLEKKDGWLEFLRAQFPSWWQKAQNSFNSNHYFFTVIFWVQENYFLPDPTLQEPPKKGEVLRKKPAFLSSRPKNTNLDPQSFLFLSAVKGGQPGDVQRLLKEGADAKTQDADGVSALRHAAERKEPCPEILNMLVQAGADVDAPDAEGRTPLLQASGFGYPVIVEALLEAGADVKAVDKFGESAVHLAARRAKPCPTILQKLLKAGADVNSPNKQGQTALDVASLLGHAENLRMLLKANPDVKAVEKDGWSALHSAVVRDKPCREIVQMLVEAGADTTALTADGRSAADVASFLHRTEIVEYLQLAKSSQELQADGLWGLPEKPWGEAVRILQWISGSGEKGNGRVISRSNNSAAPLPSGGAASPLSSAPVAAAAAAASCASAHSAKSAPARSLSFVINEGKKALTRVEKTLTQADSFRALQASLRERVERENSSYLSCTDTARRASFPCPLESEVTARRDQRRGELREVLRDAILCGSSALKGLNDFADPAWGTGSGGCVSVEVVAERLKCACDELWVGSEPEHRQHPPPSGAESLSRLSDQRLCMHILSLADKWVVGRKAAVREARAKTAAARKRFAKEFVLESSSLPDTKTCAEMEEAERAQAELLDQMSRLEDVHSSGQKGKEVVGEIVGMCREVVRRLREVMSLSSLLERAEREAGQIDQACSLSGKKEGERENICGQKLLASPLAALKSLLEEHEEQVNKEKELELEQELARLRKKEEEVCRLESVLQQVREKSKGKDLPASIARERARLLSLASLHFPELLWEGGTFLPLVRLDVQEVVRAEAPSMLERGVLVQGRSCRRDFINETVISKPGRLARVSSCSDMQGREWVLKRYEIEGGPGSRHFYRQAAMLQELQHPHLMQVTAVWQEGIFGFVQTPKYQGGDLAAWMDARPAEGGRDPSESLRLAEDFLSALSFLHQRGKVHCDVKPKNIFLTAAGRGVLGDMDGVKDVNPSTSDNPLLFPATTILHTTVGYVAPEVIRRERITPAGDVFAAGVVLEELLGGGVLEGQPERAAALQELVGRMRSENPSDRPSAEEALECRLFSRETAQTAQCIVCYEVVLCSRGLSCTAPSPHFLCAPCLNGHVESQARVDAEYSDIRARFKAGDCKVTCVHVGCPSEPFSAPALSRHLNRETHALWEGARVEASEERVRREMEDEFTERLRKALEEGEVQKKVREITEDILTLKCPRCRAAFVDFDGCAALTCGSCNCGFCGYCLKDCLRDAHGHVPRCPVAKVVGARLNVRFGMYPPSFQDWERFQKERQTDRVREVLQRLSAEERDKVTELLQPLLQEGGIEL</sequence>
<feature type="region of interest" description="Disordered" evidence="5">
    <location>
        <begin position="427"/>
        <end position="450"/>
    </location>
</feature>
<keyword evidence="2 3" id="KW-0040">ANK repeat</keyword>
<feature type="repeat" description="ANK" evidence="3">
    <location>
        <begin position="264"/>
        <end position="298"/>
    </location>
</feature>
<feature type="repeat" description="ANK" evidence="3">
    <location>
        <begin position="196"/>
        <end position="230"/>
    </location>
</feature>
<feature type="repeat" description="ANK" evidence="3">
    <location>
        <begin position="332"/>
        <end position="366"/>
    </location>
</feature>
<dbReference type="PROSITE" id="PS50088">
    <property type="entry name" value="ANK_REPEAT"/>
    <property type="match status" value="5"/>
</dbReference>
<dbReference type="SUPFAM" id="SSF48403">
    <property type="entry name" value="Ankyrin repeat"/>
    <property type="match status" value="1"/>
</dbReference>
<dbReference type="CDD" id="cd00180">
    <property type="entry name" value="PKc"/>
    <property type="match status" value="1"/>
</dbReference>
<dbReference type="SMART" id="SM00248">
    <property type="entry name" value="ANK"/>
    <property type="match status" value="6"/>
</dbReference>
<keyword evidence="4" id="KW-0175">Coiled coil</keyword>
<dbReference type="PROSITE" id="PS50011">
    <property type="entry name" value="PROTEIN_KINASE_DOM"/>
    <property type="match status" value="1"/>
</dbReference>
<feature type="repeat" description="ANK" evidence="3">
    <location>
        <begin position="231"/>
        <end position="263"/>
    </location>
</feature>
<dbReference type="InterPro" id="IPR036770">
    <property type="entry name" value="Ankyrin_rpt-contain_sf"/>
</dbReference>
<dbReference type="VEuPathDB" id="CryptoDB:Cvel_10155"/>
<feature type="repeat" description="ANK" evidence="3">
    <location>
        <begin position="299"/>
        <end position="331"/>
    </location>
</feature>
<dbReference type="Gene3D" id="1.25.40.20">
    <property type="entry name" value="Ankyrin repeat-containing domain"/>
    <property type="match status" value="1"/>
</dbReference>
<evidence type="ECO:0000259" key="6">
    <source>
        <dbReference type="PROSITE" id="PS50011"/>
    </source>
</evidence>
<reference evidence="7" key="1">
    <citation type="submission" date="2014-11" db="EMBL/GenBank/DDBJ databases">
        <authorList>
            <person name="Otto D Thomas"/>
            <person name="Naeem Raeece"/>
        </authorList>
    </citation>
    <scope>NUCLEOTIDE SEQUENCE</scope>
</reference>
<dbReference type="Pfam" id="PF12796">
    <property type="entry name" value="Ank_2"/>
    <property type="match status" value="1"/>
</dbReference>
<keyword evidence="1" id="KW-0677">Repeat</keyword>
<organism evidence="7">
    <name type="scientific">Chromera velia CCMP2878</name>
    <dbReference type="NCBI Taxonomy" id="1169474"/>
    <lineage>
        <taxon>Eukaryota</taxon>
        <taxon>Sar</taxon>
        <taxon>Alveolata</taxon>
        <taxon>Colpodellida</taxon>
        <taxon>Chromeraceae</taxon>
        <taxon>Chromera</taxon>
    </lineage>
</organism>
<dbReference type="PANTHER" id="PTHR24171:SF9">
    <property type="entry name" value="ANKYRIN REPEAT DOMAIN-CONTAINING PROTEIN 39"/>
    <property type="match status" value="1"/>
</dbReference>
<evidence type="ECO:0000256" key="4">
    <source>
        <dbReference type="SAM" id="Coils"/>
    </source>
</evidence>
<dbReference type="SUPFAM" id="SSF56112">
    <property type="entry name" value="Protein kinase-like (PK-like)"/>
    <property type="match status" value="1"/>
</dbReference>
<dbReference type="InterPro" id="IPR011009">
    <property type="entry name" value="Kinase-like_dom_sf"/>
</dbReference>
<dbReference type="GO" id="GO:0004672">
    <property type="term" value="F:protein kinase activity"/>
    <property type="evidence" value="ECO:0007669"/>
    <property type="project" value="InterPro"/>
</dbReference>
<name>A0A0G4I1G8_9ALVE</name>
<dbReference type="Pfam" id="PF13857">
    <property type="entry name" value="Ank_5"/>
    <property type="match status" value="1"/>
</dbReference>
<dbReference type="Gene3D" id="1.10.510.10">
    <property type="entry name" value="Transferase(Phosphotransferase) domain 1"/>
    <property type="match status" value="1"/>
</dbReference>
<feature type="coiled-coil region" evidence="4">
    <location>
        <begin position="774"/>
        <end position="809"/>
    </location>
</feature>
<feature type="compositionally biased region" description="Low complexity" evidence="5">
    <location>
        <begin position="437"/>
        <end position="450"/>
    </location>
</feature>
<dbReference type="SUPFAM" id="SSF57850">
    <property type="entry name" value="RING/U-box"/>
    <property type="match status" value="1"/>
</dbReference>
<dbReference type="InterPro" id="IPR002110">
    <property type="entry name" value="Ankyrin_rpt"/>
</dbReference>
<feature type="region of interest" description="Disordered" evidence="5">
    <location>
        <begin position="1"/>
        <end position="75"/>
    </location>
</feature>
<evidence type="ECO:0000313" key="7">
    <source>
        <dbReference type="EMBL" id="CEM50734.1"/>
    </source>
</evidence>
<dbReference type="PhylomeDB" id="A0A0G4I1G8"/>
<dbReference type="GO" id="GO:0005524">
    <property type="term" value="F:ATP binding"/>
    <property type="evidence" value="ECO:0007669"/>
    <property type="project" value="InterPro"/>
</dbReference>
<evidence type="ECO:0000256" key="5">
    <source>
        <dbReference type="SAM" id="MobiDB-lite"/>
    </source>
</evidence>
<dbReference type="PANTHER" id="PTHR24171">
    <property type="entry name" value="ANKYRIN REPEAT DOMAIN-CONTAINING PROTEIN 39-RELATED"/>
    <property type="match status" value="1"/>
</dbReference>
<dbReference type="PROSITE" id="PS50297">
    <property type="entry name" value="ANK_REP_REGION"/>
    <property type="match status" value="5"/>
</dbReference>
<gene>
    <name evidence="7" type="ORF">Cvel_10155.t2.CR1</name>
</gene>
<dbReference type="SMART" id="SM00220">
    <property type="entry name" value="S_TKc"/>
    <property type="match status" value="1"/>
</dbReference>
<dbReference type="InterPro" id="IPR000719">
    <property type="entry name" value="Prot_kinase_dom"/>
</dbReference>
<evidence type="ECO:0000256" key="2">
    <source>
        <dbReference type="ARBA" id="ARBA00023043"/>
    </source>
</evidence>
<dbReference type="Pfam" id="PF00069">
    <property type="entry name" value="Pkinase"/>
    <property type="match status" value="1"/>
</dbReference>
<dbReference type="Gene3D" id="1.20.120.1750">
    <property type="match status" value="1"/>
</dbReference>